<evidence type="ECO:0000313" key="1">
    <source>
        <dbReference type="EMBL" id="GIJ68119.1"/>
    </source>
</evidence>
<proteinExistence type="predicted"/>
<name>A0A8J3ZPR2_9ACTN</name>
<dbReference type="EMBL" id="BOPH01000037">
    <property type="protein sequence ID" value="GIJ68119.1"/>
    <property type="molecule type" value="Genomic_DNA"/>
</dbReference>
<reference evidence="1" key="1">
    <citation type="submission" date="2021-01" db="EMBL/GenBank/DDBJ databases">
        <title>Whole genome shotgun sequence of Virgisporangium ochraceum NBRC 16418.</title>
        <authorList>
            <person name="Komaki H."/>
            <person name="Tamura T."/>
        </authorList>
    </citation>
    <scope>NUCLEOTIDE SEQUENCE</scope>
    <source>
        <strain evidence="1">NBRC 16418</strain>
    </source>
</reference>
<protein>
    <recommendedName>
        <fullName evidence="3">Flavin reductase</fullName>
    </recommendedName>
</protein>
<keyword evidence="2" id="KW-1185">Reference proteome</keyword>
<gene>
    <name evidence="1" type="ORF">Voc01_030360</name>
</gene>
<dbReference type="Proteomes" id="UP000635606">
    <property type="component" value="Unassembled WGS sequence"/>
</dbReference>
<organism evidence="1 2">
    <name type="scientific">Virgisporangium ochraceum</name>
    <dbReference type="NCBI Taxonomy" id="65505"/>
    <lineage>
        <taxon>Bacteria</taxon>
        <taxon>Bacillati</taxon>
        <taxon>Actinomycetota</taxon>
        <taxon>Actinomycetes</taxon>
        <taxon>Micromonosporales</taxon>
        <taxon>Micromonosporaceae</taxon>
        <taxon>Virgisporangium</taxon>
    </lineage>
</organism>
<accession>A0A8J3ZPR2</accession>
<sequence length="81" mass="9258">MDGRQPEHTPRRPDWVCRDCGEPWPCPTRRDMLLDEMRVNPLAVVLYLAACFEEASSSLDDPTGDAVYSRMFGWIGDRGSR</sequence>
<evidence type="ECO:0008006" key="3">
    <source>
        <dbReference type="Google" id="ProtNLM"/>
    </source>
</evidence>
<comment type="caution">
    <text evidence="1">The sequence shown here is derived from an EMBL/GenBank/DDBJ whole genome shotgun (WGS) entry which is preliminary data.</text>
</comment>
<dbReference type="AlphaFoldDB" id="A0A8J3ZPR2"/>
<evidence type="ECO:0000313" key="2">
    <source>
        <dbReference type="Proteomes" id="UP000635606"/>
    </source>
</evidence>